<keyword evidence="1" id="KW-0547">Nucleotide-binding</keyword>
<dbReference type="GO" id="GO:0016887">
    <property type="term" value="F:ATP hydrolysis activity"/>
    <property type="evidence" value="ECO:0007669"/>
    <property type="project" value="InterPro"/>
</dbReference>
<dbReference type="AlphaFoldDB" id="A0A7S2RXA5"/>
<dbReference type="Pfam" id="PF00005">
    <property type="entry name" value="ABC_tran"/>
    <property type="match status" value="1"/>
</dbReference>
<dbReference type="SMART" id="SM00382">
    <property type="entry name" value="AAA"/>
    <property type="match status" value="1"/>
</dbReference>
<evidence type="ECO:0000256" key="1">
    <source>
        <dbReference type="ARBA" id="ARBA00022741"/>
    </source>
</evidence>
<dbReference type="Gene3D" id="3.40.50.300">
    <property type="entry name" value="P-loop containing nucleotide triphosphate hydrolases"/>
    <property type="match status" value="1"/>
</dbReference>
<dbReference type="EMBL" id="HBHK01012791">
    <property type="protein sequence ID" value="CAD9683391.1"/>
    <property type="molecule type" value="Transcribed_RNA"/>
</dbReference>
<dbReference type="GO" id="GO:0005524">
    <property type="term" value="F:ATP binding"/>
    <property type="evidence" value="ECO:0007669"/>
    <property type="project" value="UniProtKB-KW"/>
</dbReference>
<dbReference type="InterPro" id="IPR003439">
    <property type="entry name" value="ABC_transporter-like_ATP-bd"/>
</dbReference>
<dbReference type="SUPFAM" id="SSF52540">
    <property type="entry name" value="P-loop containing nucleoside triphosphate hydrolases"/>
    <property type="match status" value="1"/>
</dbReference>
<feature type="domain" description="ABC transporter" evidence="3">
    <location>
        <begin position="81"/>
        <end position="292"/>
    </location>
</feature>
<keyword evidence="2" id="KW-0067">ATP-binding</keyword>
<dbReference type="InterPro" id="IPR003593">
    <property type="entry name" value="AAA+_ATPase"/>
</dbReference>
<accession>A0A7S2RXA5</accession>
<proteinExistence type="predicted"/>
<dbReference type="PANTHER" id="PTHR43158:SF2">
    <property type="entry name" value="SKFA PEPTIDE EXPORT ATP-BINDING PROTEIN SKFE"/>
    <property type="match status" value="1"/>
</dbReference>
<evidence type="ECO:0000313" key="4">
    <source>
        <dbReference type="EMBL" id="CAD9683391.1"/>
    </source>
</evidence>
<dbReference type="InterPro" id="IPR027417">
    <property type="entry name" value="P-loop_NTPase"/>
</dbReference>
<reference evidence="4" key="1">
    <citation type="submission" date="2021-01" db="EMBL/GenBank/DDBJ databases">
        <authorList>
            <person name="Corre E."/>
            <person name="Pelletier E."/>
            <person name="Niang G."/>
            <person name="Scheremetjew M."/>
            <person name="Finn R."/>
            <person name="Kale V."/>
            <person name="Holt S."/>
            <person name="Cochrane G."/>
            <person name="Meng A."/>
            <person name="Brown T."/>
            <person name="Cohen L."/>
        </authorList>
    </citation>
    <scope>NUCLEOTIDE SEQUENCE</scope>
    <source>
        <strain evidence="4">NY070348D</strain>
    </source>
</reference>
<dbReference type="PROSITE" id="PS50893">
    <property type="entry name" value="ABC_TRANSPORTER_2"/>
    <property type="match status" value="1"/>
</dbReference>
<organism evidence="4">
    <name type="scientific">Mucochytrium quahogii</name>
    <dbReference type="NCBI Taxonomy" id="96639"/>
    <lineage>
        <taxon>Eukaryota</taxon>
        <taxon>Sar</taxon>
        <taxon>Stramenopiles</taxon>
        <taxon>Bigyra</taxon>
        <taxon>Labyrinthulomycetes</taxon>
        <taxon>Thraustochytrida</taxon>
        <taxon>Thraustochytriidae</taxon>
        <taxon>Mucochytrium</taxon>
    </lineage>
</organism>
<dbReference type="PANTHER" id="PTHR43158">
    <property type="entry name" value="SKFA PEPTIDE EXPORT ATP-BINDING PROTEIN SKFE"/>
    <property type="match status" value="1"/>
</dbReference>
<evidence type="ECO:0000256" key="2">
    <source>
        <dbReference type="ARBA" id="ARBA00022840"/>
    </source>
</evidence>
<evidence type="ECO:0000259" key="3">
    <source>
        <dbReference type="PROSITE" id="PS50893"/>
    </source>
</evidence>
<sequence length="294" mass="32514">MVLVSHRVSEIEDLHVMTHVLQVGGDNRISACGPKDQVLTESILSSLDHKPQAAKLVKRDALLKQCLNWKKGSPPSDDTLVRMKNVRISFGENVLVDNLDWEIRRGEHWAIQGPNGCGKTQLLGLISGENTQVYKNEVLVFGKSRNTMSLEQVREHLGLVSAKLQAQFQRTHQSALKAICTAFHGVVGGYCPPCTSEQVAHARKWAELLEIDDLLDKNFPALSQGQQRLVLCARAFVCGPAPLLLLDEPFHGLDSRKRALLLTILSEVAKESTVVMVTHHGDEVAPFVVKTLKL</sequence>
<name>A0A7S2RXA5_9STRA</name>
<gene>
    <name evidence="4" type="ORF">QSP1433_LOCUS8060</name>
</gene>
<protein>
    <recommendedName>
        <fullName evidence="3">ABC transporter domain-containing protein</fullName>
    </recommendedName>
</protein>